<reference evidence="1 2" key="1">
    <citation type="submission" date="2018-06" db="EMBL/GenBank/DDBJ databases">
        <title>Spirosoma sp. HMF3257 Genome sequencing and assembly.</title>
        <authorList>
            <person name="Kang H."/>
            <person name="Cha I."/>
            <person name="Kim H."/>
            <person name="Kang J."/>
            <person name="Joh K."/>
        </authorList>
    </citation>
    <scope>NUCLEOTIDE SEQUENCE [LARGE SCALE GENOMIC DNA]</scope>
    <source>
        <strain evidence="1 2">HMF3257</strain>
    </source>
</reference>
<protein>
    <submittedName>
        <fullName evidence="1">Uncharacterized protein</fullName>
    </submittedName>
</protein>
<gene>
    <name evidence="1" type="ORF">HMF3257_11685</name>
</gene>
<organism evidence="1 2">
    <name type="scientific">Spirosoma telluris</name>
    <dbReference type="NCBI Taxonomy" id="2183553"/>
    <lineage>
        <taxon>Bacteria</taxon>
        <taxon>Pseudomonadati</taxon>
        <taxon>Bacteroidota</taxon>
        <taxon>Cytophagia</taxon>
        <taxon>Cytophagales</taxon>
        <taxon>Cytophagaceae</taxon>
        <taxon>Spirosoma</taxon>
    </lineage>
</organism>
<evidence type="ECO:0000313" key="2">
    <source>
        <dbReference type="Proteomes" id="UP000249016"/>
    </source>
</evidence>
<dbReference type="Proteomes" id="UP000249016">
    <property type="component" value="Unassembled WGS sequence"/>
</dbReference>
<keyword evidence="2" id="KW-1185">Reference proteome</keyword>
<comment type="caution">
    <text evidence="1">The sequence shown here is derived from an EMBL/GenBank/DDBJ whole genome shotgun (WGS) entry which is preliminary data.</text>
</comment>
<dbReference type="EMBL" id="QLII01000001">
    <property type="protein sequence ID" value="RAI74749.1"/>
    <property type="molecule type" value="Genomic_DNA"/>
</dbReference>
<sequence>MSGQSTTYLIEQLITSKLSKEEFDEFLASLNNPEDRQAYSEVLEAYFTELLNQHECQPESDKQSE</sequence>
<dbReference type="OrthoDB" id="964158at2"/>
<name>A0A327NK36_9BACT</name>
<evidence type="ECO:0000313" key="1">
    <source>
        <dbReference type="EMBL" id="RAI74749.1"/>
    </source>
</evidence>
<proteinExistence type="predicted"/>
<dbReference type="RefSeq" id="WP_111342328.1">
    <property type="nucleotide sequence ID" value="NZ_WPIM01000001.1"/>
</dbReference>
<accession>A0A327NK36</accession>
<dbReference type="AlphaFoldDB" id="A0A327NK36"/>